<protein>
    <recommendedName>
        <fullName evidence="4">Sulfotransferase domain-containing protein</fullName>
    </recommendedName>
</protein>
<comment type="similarity">
    <text evidence="1">Belongs to the sulfotransferase 1 family.</text>
</comment>
<feature type="domain" description="Sulfotransferase" evidence="4">
    <location>
        <begin position="294"/>
        <end position="490"/>
    </location>
</feature>
<evidence type="ECO:0000313" key="5">
    <source>
        <dbReference type="EMBL" id="KAH8027338.1"/>
    </source>
</evidence>
<dbReference type="VEuPathDB" id="VectorBase:LOC119185533"/>
<organism evidence="5 6">
    <name type="scientific">Rhipicephalus microplus</name>
    <name type="common">Cattle tick</name>
    <name type="synonym">Boophilus microplus</name>
    <dbReference type="NCBI Taxonomy" id="6941"/>
    <lineage>
        <taxon>Eukaryota</taxon>
        <taxon>Metazoa</taxon>
        <taxon>Ecdysozoa</taxon>
        <taxon>Arthropoda</taxon>
        <taxon>Chelicerata</taxon>
        <taxon>Arachnida</taxon>
        <taxon>Acari</taxon>
        <taxon>Parasitiformes</taxon>
        <taxon>Ixodida</taxon>
        <taxon>Ixodoidea</taxon>
        <taxon>Ixodidae</taxon>
        <taxon>Rhipicephalinae</taxon>
        <taxon>Rhipicephalus</taxon>
        <taxon>Boophilus</taxon>
    </lineage>
</organism>
<dbReference type="Gene3D" id="3.40.50.300">
    <property type="entry name" value="P-loop containing nucleotide triphosphate hydrolases"/>
    <property type="match status" value="1"/>
</dbReference>
<feature type="compositionally biased region" description="Polar residues" evidence="3">
    <location>
        <begin position="500"/>
        <end position="515"/>
    </location>
</feature>
<dbReference type="Pfam" id="PF00685">
    <property type="entry name" value="Sulfotransfer_1"/>
    <property type="match status" value="1"/>
</dbReference>
<feature type="region of interest" description="Disordered" evidence="3">
    <location>
        <begin position="109"/>
        <end position="134"/>
    </location>
</feature>
<reference evidence="5" key="2">
    <citation type="submission" date="2021-09" db="EMBL/GenBank/DDBJ databases">
        <authorList>
            <person name="Jia N."/>
            <person name="Wang J."/>
            <person name="Shi W."/>
            <person name="Du L."/>
            <person name="Sun Y."/>
            <person name="Zhan W."/>
            <person name="Jiang J."/>
            <person name="Wang Q."/>
            <person name="Zhang B."/>
            <person name="Ji P."/>
            <person name="Sakyi L.B."/>
            <person name="Cui X."/>
            <person name="Yuan T."/>
            <person name="Jiang B."/>
            <person name="Yang W."/>
            <person name="Lam T.T.-Y."/>
            <person name="Chang Q."/>
            <person name="Ding S."/>
            <person name="Wang X."/>
            <person name="Zhu J."/>
            <person name="Ruan X."/>
            <person name="Zhao L."/>
            <person name="Wei J."/>
            <person name="Que T."/>
            <person name="Du C."/>
            <person name="Cheng J."/>
            <person name="Dai P."/>
            <person name="Han X."/>
            <person name="Huang E."/>
            <person name="Gao Y."/>
            <person name="Liu J."/>
            <person name="Shao H."/>
            <person name="Ye R."/>
            <person name="Li L."/>
            <person name="Wei W."/>
            <person name="Wang X."/>
            <person name="Wang C."/>
            <person name="Huo Q."/>
            <person name="Li W."/>
            <person name="Guo W."/>
            <person name="Chen H."/>
            <person name="Chen S."/>
            <person name="Zhou L."/>
            <person name="Zhou L."/>
            <person name="Ni X."/>
            <person name="Tian J."/>
            <person name="Zhou Y."/>
            <person name="Sheng Y."/>
            <person name="Liu T."/>
            <person name="Pan Y."/>
            <person name="Xia L."/>
            <person name="Li J."/>
            <person name="Zhao F."/>
            <person name="Cao W."/>
        </authorList>
    </citation>
    <scope>NUCLEOTIDE SEQUENCE</scope>
    <source>
        <strain evidence="5">Rmic-2018</strain>
        <tissue evidence="5">Larvae</tissue>
    </source>
</reference>
<dbReference type="Proteomes" id="UP000821866">
    <property type="component" value="Chromosome 4"/>
</dbReference>
<evidence type="ECO:0000259" key="4">
    <source>
        <dbReference type="Pfam" id="PF00685"/>
    </source>
</evidence>
<dbReference type="AlphaFoldDB" id="A0A9J6DZG2"/>
<sequence>MDLEKLAAIGLQLGFSGAELNKWIEAQQAKLGMRELQSERQPKKLTRGQREFCSLSEPDSARAGARKTAKRPGGKIPCSSHHDDKNVQGTIRFLADGMPVVEGLLLGREVRPRPRRDTRTSRVDSSASARRPVQESWRQVPEPVLVPLVVESWRRVPEPALAPLFQEGWRGFPRRTTGAQGHNSLPPEHVSRRLQFVDSGAEPLEFDAATLRLPTSSLQVTTPPNIDFATECCRQGINDGPGYYPDDLNCRTIDGGATTTEQAGTQIRLVEGVPVAGFCEDWAVRAALRHEPRDDDVYVVAYPKSGTTWVHYLTRRLLHLGHESPAESAMQCMLSSIIGYTGSDEPGAVIKSHLLFGRTPFSEKARYVYVLRNPYDCCVSYYHQRAGLPSLPAISFDEFLDDFIEGQVPFGDYFDHLAAWFPERSRTNVICVPYEQLKGDVRAGILRIADFLGRDIGHALRNDDGALQEIIQTTSPNEMRRHFSEARAKLLTAPNDEKASTSSCRVPSQGSSSTAGWCRRRRKGQPVQARAQSDRWRLEKPFFSDAQAQRMKSNMESKMASKMTDHREAVLALWKSLNLP</sequence>
<evidence type="ECO:0000256" key="3">
    <source>
        <dbReference type="SAM" id="MobiDB-lite"/>
    </source>
</evidence>
<proteinExistence type="inferred from homology"/>
<evidence type="ECO:0000313" key="6">
    <source>
        <dbReference type="Proteomes" id="UP000821866"/>
    </source>
</evidence>
<dbReference type="GO" id="GO:0008146">
    <property type="term" value="F:sulfotransferase activity"/>
    <property type="evidence" value="ECO:0007669"/>
    <property type="project" value="InterPro"/>
</dbReference>
<comment type="caution">
    <text evidence="5">The sequence shown here is derived from an EMBL/GenBank/DDBJ whole genome shotgun (WGS) entry which is preliminary data.</text>
</comment>
<keyword evidence="6" id="KW-1185">Reference proteome</keyword>
<feature type="compositionally biased region" description="Basic residues" evidence="3">
    <location>
        <begin position="64"/>
        <end position="73"/>
    </location>
</feature>
<dbReference type="InterPro" id="IPR027417">
    <property type="entry name" value="P-loop_NTPase"/>
</dbReference>
<keyword evidence="2" id="KW-0808">Transferase</keyword>
<evidence type="ECO:0000256" key="1">
    <source>
        <dbReference type="ARBA" id="ARBA00005771"/>
    </source>
</evidence>
<feature type="region of interest" description="Disordered" evidence="3">
    <location>
        <begin position="494"/>
        <end position="533"/>
    </location>
</feature>
<reference evidence="5" key="1">
    <citation type="journal article" date="2020" name="Cell">
        <title>Large-Scale Comparative Analyses of Tick Genomes Elucidate Their Genetic Diversity and Vector Capacities.</title>
        <authorList>
            <consortium name="Tick Genome and Microbiome Consortium (TIGMIC)"/>
            <person name="Jia N."/>
            <person name="Wang J."/>
            <person name="Shi W."/>
            <person name="Du L."/>
            <person name="Sun Y."/>
            <person name="Zhan W."/>
            <person name="Jiang J.F."/>
            <person name="Wang Q."/>
            <person name="Zhang B."/>
            <person name="Ji P."/>
            <person name="Bell-Sakyi L."/>
            <person name="Cui X.M."/>
            <person name="Yuan T.T."/>
            <person name="Jiang B.G."/>
            <person name="Yang W.F."/>
            <person name="Lam T.T."/>
            <person name="Chang Q.C."/>
            <person name="Ding S.J."/>
            <person name="Wang X.J."/>
            <person name="Zhu J.G."/>
            <person name="Ruan X.D."/>
            <person name="Zhao L."/>
            <person name="Wei J.T."/>
            <person name="Ye R.Z."/>
            <person name="Que T.C."/>
            <person name="Du C.H."/>
            <person name="Zhou Y.H."/>
            <person name="Cheng J.X."/>
            <person name="Dai P.F."/>
            <person name="Guo W.B."/>
            <person name="Han X.H."/>
            <person name="Huang E.J."/>
            <person name="Li L.F."/>
            <person name="Wei W."/>
            <person name="Gao Y.C."/>
            <person name="Liu J.Z."/>
            <person name="Shao H.Z."/>
            <person name="Wang X."/>
            <person name="Wang C.C."/>
            <person name="Yang T.C."/>
            <person name="Huo Q.B."/>
            <person name="Li W."/>
            <person name="Chen H.Y."/>
            <person name="Chen S.E."/>
            <person name="Zhou L.G."/>
            <person name="Ni X.B."/>
            <person name="Tian J.H."/>
            <person name="Sheng Y."/>
            <person name="Liu T."/>
            <person name="Pan Y.S."/>
            <person name="Xia L.Y."/>
            <person name="Li J."/>
            <person name="Zhao F."/>
            <person name="Cao W.C."/>
        </authorList>
    </citation>
    <scope>NUCLEOTIDE SEQUENCE</scope>
    <source>
        <strain evidence="5">Rmic-2018</strain>
    </source>
</reference>
<accession>A0A9J6DZG2</accession>
<name>A0A9J6DZG2_RHIMP</name>
<dbReference type="SUPFAM" id="SSF52540">
    <property type="entry name" value="P-loop containing nucleoside triphosphate hydrolases"/>
    <property type="match status" value="1"/>
</dbReference>
<dbReference type="EMBL" id="JABSTU010000006">
    <property type="protein sequence ID" value="KAH8027338.1"/>
    <property type="molecule type" value="Genomic_DNA"/>
</dbReference>
<gene>
    <name evidence="5" type="ORF">HPB51_004690</name>
</gene>
<dbReference type="InterPro" id="IPR000863">
    <property type="entry name" value="Sulfotransferase_dom"/>
</dbReference>
<feature type="compositionally biased region" description="Basic and acidic residues" evidence="3">
    <location>
        <begin position="109"/>
        <end position="122"/>
    </location>
</feature>
<feature type="region of interest" description="Disordered" evidence="3">
    <location>
        <begin position="35"/>
        <end position="85"/>
    </location>
</feature>
<evidence type="ECO:0000256" key="2">
    <source>
        <dbReference type="ARBA" id="ARBA00022679"/>
    </source>
</evidence>
<dbReference type="PANTHER" id="PTHR11783">
    <property type="entry name" value="SULFOTRANSFERASE SULT"/>
    <property type="match status" value="1"/>
</dbReference>